<name>A0A6J5N5H6_9CAUD</name>
<organism evidence="1">
    <name type="scientific">uncultured Caudovirales phage</name>
    <dbReference type="NCBI Taxonomy" id="2100421"/>
    <lineage>
        <taxon>Viruses</taxon>
        <taxon>Duplodnaviria</taxon>
        <taxon>Heunggongvirae</taxon>
        <taxon>Uroviricota</taxon>
        <taxon>Caudoviricetes</taxon>
        <taxon>Peduoviridae</taxon>
        <taxon>Maltschvirus</taxon>
        <taxon>Maltschvirus maltsch</taxon>
    </lineage>
</organism>
<dbReference type="EMBL" id="LR796588">
    <property type="protein sequence ID" value="CAB4152500.1"/>
    <property type="molecule type" value="Genomic_DNA"/>
</dbReference>
<sequence length="112" mass="12336">MSFIRGGETVLIKRRTAVARDDFGNPTYTIDTITVNEVLVGIGSTDEPINVERDAVDAHLELYMPGTVEIQDGDVFVIRGSEWVKDGAAKNWVSPFIGLETGTLVSVRRRRG</sequence>
<evidence type="ECO:0008006" key="2">
    <source>
        <dbReference type="Google" id="ProtNLM"/>
    </source>
</evidence>
<reference evidence="1" key="1">
    <citation type="submission" date="2020-04" db="EMBL/GenBank/DDBJ databases">
        <authorList>
            <person name="Chiriac C."/>
            <person name="Salcher M."/>
            <person name="Ghai R."/>
            <person name="Kavagutti S V."/>
        </authorList>
    </citation>
    <scope>NUCLEOTIDE SEQUENCE</scope>
</reference>
<gene>
    <name evidence="1" type="ORF">UFOVP609_13</name>
</gene>
<accession>A0A6J5N5H6</accession>
<evidence type="ECO:0000313" key="1">
    <source>
        <dbReference type="EMBL" id="CAB4152500.1"/>
    </source>
</evidence>
<protein>
    <recommendedName>
        <fullName evidence="2">Head-to-tail stopper</fullName>
    </recommendedName>
</protein>
<proteinExistence type="predicted"/>